<dbReference type="Pfam" id="PF13481">
    <property type="entry name" value="AAA_25"/>
    <property type="match status" value="1"/>
</dbReference>
<dbReference type="HOGENOM" id="CLU_800894_0_0_10"/>
<organism evidence="1 2">
    <name type="scientific">Hymenobacter swuensis DY53</name>
    <dbReference type="NCBI Taxonomy" id="1227739"/>
    <lineage>
        <taxon>Bacteria</taxon>
        <taxon>Pseudomonadati</taxon>
        <taxon>Bacteroidota</taxon>
        <taxon>Cytophagia</taxon>
        <taxon>Cytophagales</taxon>
        <taxon>Hymenobacteraceae</taxon>
        <taxon>Hymenobacter</taxon>
    </lineage>
</organism>
<dbReference type="InterPro" id="IPR027417">
    <property type="entry name" value="P-loop_NTPase"/>
</dbReference>
<proteinExistence type="predicted"/>
<gene>
    <name evidence="1" type="ORF">Hsw_2846</name>
</gene>
<sequence length="365" mass="39903">MPPAPSMELAAGRPRIRYSAEQLRQYRITSDSQVAKPEPAIYIRDSVIAMKGDLAVISGPAKGGKSAVCLNMLASALSPDDTDIDTLSIQVPHAGTKPVIYVDTEQGDYAVAGMLKRLCSILGLDRAPTNLHMLSLREEPKERAYDIITSYLEAEACPHLVIIDGIGDLVGSANDEVEGIRILREFMAQASRLKTTIVTVLHDSHANSAKPRGHLGSEAERKAGGLIAVAMENGVRYLVARKLRYGANFDPVPFMWCDISKRFISMEPSDIPARLQVDRAANREAEARLLAKQCFPYGTAEVRSKALVDLVRTTTKKGESIAYKRIEDMVEFGFVTARKDGSATYYSIAAALQPQPDPQMELSLP</sequence>
<evidence type="ECO:0000313" key="2">
    <source>
        <dbReference type="Proteomes" id="UP000019423"/>
    </source>
</evidence>
<dbReference type="Proteomes" id="UP000019423">
    <property type="component" value="Chromosome"/>
</dbReference>
<dbReference type="eggNOG" id="COG0467">
    <property type="taxonomic scope" value="Bacteria"/>
</dbReference>
<accession>W8F774</accession>
<dbReference type="KEGG" id="hsw:Hsw_2846"/>
<name>W8F774_9BACT</name>
<dbReference type="STRING" id="1227739.Hsw_2846"/>
<dbReference type="Gene3D" id="3.40.50.300">
    <property type="entry name" value="P-loop containing nucleotide triphosphate hydrolases"/>
    <property type="match status" value="1"/>
</dbReference>
<reference evidence="1 2" key="1">
    <citation type="submission" date="2014-01" db="EMBL/GenBank/DDBJ databases">
        <title>Complete genome sequence of ionizing-radiation resistance bacterium Hymenobacter swuensis DY53.</title>
        <authorList>
            <person name="Jung J.-H."/>
            <person name="Jeong S.-W."/>
            <person name="Joe M.-H."/>
            <person name="Cho y.-j."/>
            <person name="Kim M.-K."/>
            <person name="Lim S.-Y."/>
        </authorList>
    </citation>
    <scope>NUCLEOTIDE SEQUENCE [LARGE SCALE GENOMIC DNA]</scope>
    <source>
        <strain evidence="1 2">DY53</strain>
    </source>
</reference>
<evidence type="ECO:0000313" key="1">
    <source>
        <dbReference type="EMBL" id="AHJ98441.1"/>
    </source>
</evidence>
<protein>
    <submittedName>
        <fullName evidence="1">Uncharacterized protein</fullName>
    </submittedName>
</protein>
<keyword evidence="2" id="KW-1185">Reference proteome</keyword>
<dbReference type="PATRIC" id="fig|1227739.3.peg.3028"/>
<dbReference type="AlphaFoldDB" id="W8F774"/>
<dbReference type="SUPFAM" id="SSF52540">
    <property type="entry name" value="P-loop containing nucleoside triphosphate hydrolases"/>
    <property type="match status" value="1"/>
</dbReference>
<dbReference type="EMBL" id="CP007145">
    <property type="protein sequence ID" value="AHJ98441.1"/>
    <property type="molecule type" value="Genomic_DNA"/>
</dbReference>